<dbReference type="Proteomes" id="UP000617145">
    <property type="component" value="Unassembled WGS sequence"/>
</dbReference>
<evidence type="ECO:0000313" key="6">
    <source>
        <dbReference type="EMBL" id="GGG83625.1"/>
    </source>
</evidence>
<proteinExistence type="predicted"/>
<evidence type="ECO:0000256" key="1">
    <source>
        <dbReference type="ARBA" id="ARBA00023015"/>
    </source>
</evidence>
<dbReference type="EMBL" id="BMJV01000009">
    <property type="protein sequence ID" value="GGG83625.1"/>
    <property type="molecule type" value="Genomic_DNA"/>
</dbReference>
<keyword evidence="1" id="KW-0805">Transcription regulation</keyword>
<dbReference type="InterPro" id="IPR000843">
    <property type="entry name" value="HTH_LacI"/>
</dbReference>
<dbReference type="Gene3D" id="1.10.260.40">
    <property type="entry name" value="lambda repressor-like DNA-binding domains"/>
    <property type="match status" value="1"/>
</dbReference>
<dbReference type="GO" id="GO:0003700">
    <property type="term" value="F:DNA-binding transcription factor activity"/>
    <property type="evidence" value="ECO:0007669"/>
    <property type="project" value="TreeGrafter"/>
</dbReference>
<evidence type="ECO:0000256" key="3">
    <source>
        <dbReference type="ARBA" id="ARBA00023163"/>
    </source>
</evidence>
<dbReference type="RefSeq" id="WP_188791768.1">
    <property type="nucleotide sequence ID" value="NZ_BMJV01000009.1"/>
</dbReference>
<protein>
    <submittedName>
        <fullName evidence="6">LacI family transcriptional regulator</fullName>
    </submittedName>
</protein>
<dbReference type="SUPFAM" id="SSF53822">
    <property type="entry name" value="Periplasmic binding protein-like I"/>
    <property type="match status" value="1"/>
</dbReference>
<keyword evidence="7" id="KW-1185">Reference proteome</keyword>
<dbReference type="Pfam" id="PF13377">
    <property type="entry name" value="Peripla_BP_3"/>
    <property type="match status" value="1"/>
</dbReference>
<evidence type="ECO:0000259" key="5">
    <source>
        <dbReference type="PROSITE" id="PS50932"/>
    </source>
</evidence>
<dbReference type="Gene3D" id="3.40.50.2300">
    <property type="match status" value="2"/>
</dbReference>
<dbReference type="GO" id="GO:0000976">
    <property type="term" value="F:transcription cis-regulatory region binding"/>
    <property type="evidence" value="ECO:0007669"/>
    <property type="project" value="TreeGrafter"/>
</dbReference>
<evidence type="ECO:0000256" key="2">
    <source>
        <dbReference type="ARBA" id="ARBA00023125"/>
    </source>
</evidence>
<gene>
    <name evidence="6" type="ORF">GCM10011415_36990</name>
</gene>
<dbReference type="PANTHER" id="PTHR30146">
    <property type="entry name" value="LACI-RELATED TRANSCRIPTIONAL REPRESSOR"/>
    <property type="match status" value="1"/>
</dbReference>
<dbReference type="Pfam" id="PF00356">
    <property type="entry name" value="LacI"/>
    <property type="match status" value="1"/>
</dbReference>
<keyword evidence="3" id="KW-0804">Transcription</keyword>
<dbReference type="AlphaFoldDB" id="A0A8J2ZMT4"/>
<keyword evidence="2" id="KW-0238">DNA-binding</keyword>
<dbReference type="PROSITE" id="PS50932">
    <property type="entry name" value="HTH_LACI_2"/>
    <property type="match status" value="1"/>
</dbReference>
<dbReference type="SUPFAM" id="SSF47413">
    <property type="entry name" value="lambda repressor-like DNA-binding domains"/>
    <property type="match status" value="1"/>
</dbReference>
<feature type="domain" description="HTH lacI-type" evidence="5">
    <location>
        <begin position="22"/>
        <end position="76"/>
    </location>
</feature>
<dbReference type="InterPro" id="IPR010982">
    <property type="entry name" value="Lambda_DNA-bd_dom_sf"/>
</dbReference>
<feature type="region of interest" description="Disordered" evidence="4">
    <location>
        <begin position="1"/>
        <end position="24"/>
    </location>
</feature>
<accession>A0A8J2ZMT4</accession>
<reference evidence="6" key="1">
    <citation type="journal article" date="2014" name="Int. J. Syst. Evol. Microbiol.">
        <title>Complete genome sequence of Corynebacterium casei LMG S-19264T (=DSM 44701T), isolated from a smear-ripened cheese.</title>
        <authorList>
            <consortium name="US DOE Joint Genome Institute (JGI-PGF)"/>
            <person name="Walter F."/>
            <person name="Albersmeier A."/>
            <person name="Kalinowski J."/>
            <person name="Ruckert C."/>
        </authorList>
    </citation>
    <scope>NUCLEOTIDE SEQUENCE</scope>
    <source>
        <strain evidence="6">CGMCC 1.15762</strain>
    </source>
</reference>
<sequence length="352" mass="38623">MAATDDPNPPKRRRRRTGQSSASLGQVAELAGVSTATVSRAFNNPDRVSEAMRSRIFKAAEQLNWVPNAAGRALASARTRILGAVIPTLDNEIFARQVLGLQDGLSPHGYTLFLGCSRYCGEAALTEVRAMLEHGVEGIMLVGRDYPDTLFRLLRAHRTPHVLSYIYDPGLDHPTVGFRHDEIFAQLTRAHLEAGHRRFALIFQNVEGNSRVADRLRGVRETLAEAAAPLPEDQVLIGEGTLQFGADSLRRLMSLPEAVRPSAIICGNDTLAIGALSMAQRMGLQVPKDFAISGFDNTAISEMTAPPLYTAEIDNYLVGREAAEMMLRRLKNRKAPVEHLELQPRLIARASI</sequence>
<dbReference type="SMART" id="SM00354">
    <property type="entry name" value="HTH_LACI"/>
    <property type="match status" value="1"/>
</dbReference>
<dbReference type="CDD" id="cd01392">
    <property type="entry name" value="HTH_LacI"/>
    <property type="match status" value="1"/>
</dbReference>
<evidence type="ECO:0000256" key="4">
    <source>
        <dbReference type="SAM" id="MobiDB-lite"/>
    </source>
</evidence>
<dbReference type="PANTHER" id="PTHR30146:SF33">
    <property type="entry name" value="TRANSCRIPTIONAL REGULATOR"/>
    <property type="match status" value="1"/>
</dbReference>
<dbReference type="InterPro" id="IPR046335">
    <property type="entry name" value="LacI/GalR-like_sensor"/>
</dbReference>
<reference evidence="6" key="2">
    <citation type="submission" date="2020-09" db="EMBL/GenBank/DDBJ databases">
        <authorList>
            <person name="Sun Q."/>
            <person name="Zhou Y."/>
        </authorList>
    </citation>
    <scope>NUCLEOTIDE SEQUENCE</scope>
    <source>
        <strain evidence="6">CGMCC 1.15762</strain>
    </source>
</reference>
<organism evidence="6 7">
    <name type="scientific">Salipiger pallidus</name>
    <dbReference type="NCBI Taxonomy" id="1775170"/>
    <lineage>
        <taxon>Bacteria</taxon>
        <taxon>Pseudomonadati</taxon>
        <taxon>Pseudomonadota</taxon>
        <taxon>Alphaproteobacteria</taxon>
        <taxon>Rhodobacterales</taxon>
        <taxon>Roseobacteraceae</taxon>
        <taxon>Salipiger</taxon>
    </lineage>
</organism>
<comment type="caution">
    <text evidence="6">The sequence shown here is derived from an EMBL/GenBank/DDBJ whole genome shotgun (WGS) entry which is preliminary data.</text>
</comment>
<evidence type="ECO:0000313" key="7">
    <source>
        <dbReference type="Proteomes" id="UP000617145"/>
    </source>
</evidence>
<dbReference type="InterPro" id="IPR028082">
    <property type="entry name" value="Peripla_BP_I"/>
</dbReference>
<name>A0A8J2ZMT4_9RHOB</name>